<evidence type="ECO:0000313" key="2">
    <source>
        <dbReference type="Proteomes" id="UP000006744"/>
    </source>
</evidence>
<dbReference type="RefSeq" id="WP_000914529.1">
    <property type="nucleotide sequence ID" value="NC_011772.1"/>
</dbReference>
<evidence type="ECO:0008006" key="3">
    <source>
        <dbReference type="Google" id="ProtNLM"/>
    </source>
</evidence>
<dbReference type="KEGG" id="bcg:BCG9842_B0887"/>
<reference evidence="1 2" key="1">
    <citation type="submission" date="2008-10" db="EMBL/GenBank/DDBJ databases">
        <title>Genome sequence of Bacillus cereus G9842.</title>
        <authorList>
            <person name="Dodson R.J."/>
            <person name="Durkin A.S."/>
            <person name="Rosovitz M.J."/>
            <person name="Rasko D.A."/>
            <person name="Hoffmaster A."/>
            <person name="Ravel J."/>
            <person name="Sutton G."/>
        </authorList>
    </citation>
    <scope>NUCLEOTIDE SEQUENCE [LARGE SCALE GENOMIC DNA]</scope>
    <source>
        <strain evidence="1 2">G9842</strain>
    </source>
</reference>
<proteinExistence type="predicted"/>
<protein>
    <recommendedName>
        <fullName evidence="3">Lipoprotein</fullName>
    </recommendedName>
</protein>
<name>B7IXM8_BACC2</name>
<dbReference type="EMBL" id="CP001186">
    <property type="protein sequence ID" value="ACK97330.1"/>
    <property type="molecule type" value="Genomic_DNA"/>
</dbReference>
<organism evidence="1 2">
    <name type="scientific">Bacillus cereus (strain G9842)</name>
    <dbReference type="NCBI Taxonomy" id="405531"/>
    <lineage>
        <taxon>Bacteria</taxon>
        <taxon>Bacillati</taxon>
        <taxon>Bacillota</taxon>
        <taxon>Bacilli</taxon>
        <taxon>Bacillales</taxon>
        <taxon>Bacillaceae</taxon>
        <taxon>Bacillus</taxon>
        <taxon>Bacillus cereus group</taxon>
    </lineage>
</organism>
<dbReference type="AlphaFoldDB" id="B7IXM8"/>
<dbReference type="PROSITE" id="PS51257">
    <property type="entry name" value="PROKAR_LIPOPROTEIN"/>
    <property type="match status" value="1"/>
</dbReference>
<evidence type="ECO:0000313" key="1">
    <source>
        <dbReference type="EMBL" id="ACK97330.1"/>
    </source>
</evidence>
<accession>B7IXM8</accession>
<dbReference type="Proteomes" id="UP000006744">
    <property type="component" value="Chromosome"/>
</dbReference>
<dbReference type="HOGENOM" id="CLU_1871179_0_0_9"/>
<gene>
    <name evidence="1" type="ordered locus">BCG9842_B0887</name>
</gene>
<sequence length="136" mass="15719">MLKKMSVIYMLLFLLLLVGCGSNNKKSLEEKLFKDGEALVQAYYQSANGADKSKEIQELAPKFDEMKKANTFSSEDEEWFVKEIQLLKQEYALYMMEGALEYASKNTQGDKEGAKEEMMKHMKELQDDFGIVYDKK</sequence>